<name>A0A812Y8S5_SYMPI</name>
<dbReference type="OrthoDB" id="423576at2759"/>
<proteinExistence type="predicted"/>
<feature type="non-terminal residue" evidence="2">
    <location>
        <position position="303"/>
    </location>
</feature>
<evidence type="ECO:0000256" key="1">
    <source>
        <dbReference type="SAM" id="Phobius"/>
    </source>
</evidence>
<dbReference type="EMBL" id="CAJNIZ010047400">
    <property type="protein sequence ID" value="CAE7767213.1"/>
    <property type="molecule type" value="Genomic_DNA"/>
</dbReference>
<keyword evidence="1" id="KW-0812">Transmembrane</keyword>
<dbReference type="Proteomes" id="UP000649617">
    <property type="component" value="Unassembled WGS sequence"/>
</dbReference>
<keyword evidence="1" id="KW-1133">Transmembrane helix</keyword>
<gene>
    <name evidence="2" type="ORF">SPIL2461_LOCUS22523</name>
</gene>
<keyword evidence="3" id="KW-1185">Reference proteome</keyword>
<feature type="transmembrane region" description="Helical" evidence="1">
    <location>
        <begin position="30"/>
        <end position="56"/>
    </location>
</feature>
<keyword evidence="1" id="KW-0472">Membrane</keyword>
<comment type="caution">
    <text evidence="2">The sequence shown here is derived from an EMBL/GenBank/DDBJ whole genome shotgun (WGS) entry which is preliminary data.</text>
</comment>
<evidence type="ECO:0000313" key="3">
    <source>
        <dbReference type="Proteomes" id="UP000649617"/>
    </source>
</evidence>
<dbReference type="AlphaFoldDB" id="A0A812Y8S5"/>
<evidence type="ECO:0000313" key="2">
    <source>
        <dbReference type="EMBL" id="CAE7767213.1"/>
    </source>
</evidence>
<feature type="transmembrane region" description="Helical" evidence="1">
    <location>
        <begin position="158"/>
        <end position="178"/>
    </location>
</feature>
<protein>
    <submittedName>
        <fullName evidence="2">Uncharacterized protein</fullName>
    </submittedName>
</protein>
<feature type="transmembrane region" description="Helical" evidence="1">
    <location>
        <begin position="240"/>
        <end position="265"/>
    </location>
</feature>
<organism evidence="2 3">
    <name type="scientific">Symbiodinium pilosum</name>
    <name type="common">Dinoflagellate</name>
    <dbReference type="NCBI Taxonomy" id="2952"/>
    <lineage>
        <taxon>Eukaryota</taxon>
        <taxon>Sar</taxon>
        <taxon>Alveolata</taxon>
        <taxon>Dinophyceae</taxon>
        <taxon>Suessiales</taxon>
        <taxon>Symbiodiniaceae</taxon>
        <taxon>Symbiodinium</taxon>
    </lineage>
</organism>
<reference evidence="2" key="1">
    <citation type="submission" date="2021-02" db="EMBL/GenBank/DDBJ databases">
        <authorList>
            <person name="Dougan E. K."/>
            <person name="Rhodes N."/>
            <person name="Thang M."/>
            <person name="Chan C."/>
        </authorList>
    </citation>
    <scope>NUCLEOTIDE SEQUENCE</scope>
</reference>
<sequence length="303" mass="34207">DPPVFSSILAACNYISTSVLGSTSSELQFVLLYMVLCALGCMSYYVTAIPSVFVVLNKMRKHSLMLEQMARFDMRAAKCSLESDRDVVEKRLSELLCMRTGATNCSTVSNLEPDVASMDLKEPFLMAQNAEPLDYFNGYVRGPLREAVLEKIGDTMRVPYHLCLVTSLPMAFFALVDVLSCSGVDCQVNADELDLPVWVYMGTLACFWLLNFFIVYPIAQPNLFRMLRCICSIVRCFSTRVLLGLISAAFLYTYIFLCSGLLLGLITISARTLRGQWLLFLLLFVIFLAAQLWVTFRAHSWWR</sequence>
<accession>A0A812Y8S5</accession>
<feature type="transmembrane region" description="Helical" evidence="1">
    <location>
        <begin position="198"/>
        <end position="219"/>
    </location>
</feature>
<feature type="transmembrane region" description="Helical" evidence="1">
    <location>
        <begin position="277"/>
        <end position="296"/>
    </location>
</feature>